<comment type="similarity">
    <text evidence="1">Belongs to the bZIP family. Jun subfamily.</text>
</comment>
<dbReference type="GO" id="GO:0051726">
    <property type="term" value="P:regulation of cell cycle"/>
    <property type="evidence" value="ECO:0007669"/>
    <property type="project" value="TreeGrafter"/>
</dbReference>
<evidence type="ECO:0000256" key="5">
    <source>
        <dbReference type="SAM" id="Coils"/>
    </source>
</evidence>
<feature type="region of interest" description="Disordered" evidence="6">
    <location>
        <begin position="1"/>
        <end position="29"/>
    </location>
</feature>
<protein>
    <recommendedName>
        <fullName evidence="7">BZIP domain-containing protein</fullName>
    </recommendedName>
</protein>
<dbReference type="Proteomes" id="UP000007879">
    <property type="component" value="Unassembled WGS sequence"/>
</dbReference>
<dbReference type="GO" id="GO:0000981">
    <property type="term" value="F:DNA-binding transcription factor activity, RNA polymerase II-specific"/>
    <property type="evidence" value="ECO:0007669"/>
    <property type="project" value="TreeGrafter"/>
</dbReference>
<dbReference type="GO" id="GO:0042127">
    <property type="term" value="P:regulation of cell population proliferation"/>
    <property type="evidence" value="ECO:0007669"/>
    <property type="project" value="TreeGrafter"/>
</dbReference>
<keyword evidence="9" id="KW-1185">Reference proteome</keyword>
<sequence>MMALLQEHSLYDDNTPSVSSTSSSSSGVLPYEKQIPVGVGSNMYLDLKSQKHQVLSTPDVSVFALSTPEVHNLLSSSTSTSVTSSLHRSPSRHYPTHPGHPITMEQEYYAKGFLDRFEALQAGDVHKPLHPSHTTLSDNSMYSSYAPGSNPSLEAVAPTYVTATLDHIPNFSMTTQTTSESTTSYPVSSQHDVYYSDAYSLPSYPRHEGALMGGFPMMASAGGVAVSAQPMYSVMEPHVVGHDVLKEMSMVPDLQTQEQMKVERKKARNRIAASKCRTRRLQRESDLESKVKILKDHNKELNDEVSGLKKQISSLKKALSQHASTGCQINISPSSLPGHSGSNA</sequence>
<reference evidence="8" key="2">
    <citation type="submission" date="2017-05" db="UniProtKB">
        <authorList>
            <consortium name="EnsemblMetazoa"/>
        </authorList>
    </citation>
    <scope>IDENTIFICATION</scope>
</reference>
<dbReference type="Gene3D" id="1.20.5.170">
    <property type="match status" value="1"/>
</dbReference>
<dbReference type="InParanoid" id="A0A1X7U248"/>
<evidence type="ECO:0000256" key="2">
    <source>
        <dbReference type="ARBA" id="ARBA00023015"/>
    </source>
</evidence>
<dbReference type="Pfam" id="PF00170">
    <property type="entry name" value="bZIP_1"/>
    <property type="match status" value="1"/>
</dbReference>
<feature type="compositionally biased region" description="Low complexity" evidence="6">
    <location>
        <begin position="17"/>
        <end position="26"/>
    </location>
</feature>
<dbReference type="InterPro" id="IPR050946">
    <property type="entry name" value="AP-1_TF_bZIP"/>
</dbReference>
<dbReference type="FunCoup" id="A0A1X7U248">
    <property type="interactions" value="460"/>
</dbReference>
<keyword evidence="4" id="KW-0804">Transcription</keyword>
<dbReference type="KEGG" id="aqu:100640297"/>
<dbReference type="InterPro" id="IPR046347">
    <property type="entry name" value="bZIP_sf"/>
</dbReference>
<dbReference type="EnsemblMetazoa" id="Aqu2.1.21825_001">
    <property type="protein sequence ID" value="Aqu2.1.21825_001"/>
    <property type="gene ID" value="Aqu2.1.21825"/>
</dbReference>
<organism evidence="8">
    <name type="scientific">Amphimedon queenslandica</name>
    <name type="common">Sponge</name>
    <dbReference type="NCBI Taxonomy" id="400682"/>
    <lineage>
        <taxon>Eukaryota</taxon>
        <taxon>Metazoa</taxon>
        <taxon>Porifera</taxon>
        <taxon>Demospongiae</taxon>
        <taxon>Heteroscleromorpha</taxon>
        <taxon>Haplosclerida</taxon>
        <taxon>Niphatidae</taxon>
        <taxon>Amphimedon</taxon>
    </lineage>
</organism>
<proteinExistence type="inferred from homology"/>
<keyword evidence="2" id="KW-0805">Transcription regulation</keyword>
<keyword evidence="5" id="KW-0175">Coiled coil</keyword>
<evidence type="ECO:0000313" key="8">
    <source>
        <dbReference type="EnsemblMetazoa" id="Aqu2.1.21825_001"/>
    </source>
</evidence>
<evidence type="ECO:0000256" key="3">
    <source>
        <dbReference type="ARBA" id="ARBA00023125"/>
    </source>
</evidence>
<dbReference type="InterPro" id="IPR002112">
    <property type="entry name" value="Leuzip_Jun"/>
</dbReference>
<evidence type="ECO:0000259" key="7">
    <source>
        <dbReference type="PROSITE" id="PS50217"/>
    </source>
</evidence>
<feature type="compositionally biased region" description="Low complexity" evidence="6">
    <location>
        <begin position="76"/>
        <end position="88"/>
    </location>
</feature>
<name>A0A1X7U248_AMPQE</name>
<dbReference type="PRINTS" id="PR00043">
    <property type="entry name" value="LEUZIPPRJUN"/>
</dbReference>
<dbReference type="GO" id="GO:0005667">
    <property type="term" value="C:transcription regulator complex"/>
    <property type="evidence" value="ECO:0007669"/>
    <property type="project" value="TreeGrafter"/>
</dbReference>
<dbReference type="AlphaFoldDB" id="A0A1X7U248"/>
<evidence type="ECO:0000256" key="1">
    <source>
        <dbReference type="ARBA" id="ARBA00006882"/>
    </source>
</evidence>
<evidence type="ECO:0000256" key="4">
    <source>
        <dbReference type="ARBA" id="ARBA00023163"/>
    </source>
</evidence>
<accession>A0A1X7U248</accession>
<evidence type="ECO:0000256" key="6">
    <source>
        <dbReference type="SAM" id="MobiDB-lite"/>
    </source>
</evidence>
<dbReference type="PANTHER" id="PTHR11462">
    <property type="entry name" value="JUN TRANSCRIPTION FACTOR-RELATED"/>
    <property type="match status" value="1"/>
</dbReference>
<dbReference type="SMART" id="SM00338">
    <property type="entry name" value="BRLZ"/>
    <property type="match status" value="1"/>
</dbReference>
<dbReference type="OrthoDB" id="2187714at2759"/>
<dbReference type="SUPFAM" id="SSF57959">
    <property type="entry name" value="Leucine zipper domain"/>
    <property type="match status" value="1"/>
</dbReference>
<feature type="coiled-coil region" evidence="5">
    <location>
        <begin position="264"/>
        <end position="318"/>
    </location>
</feature>
<dbReference type="PROSITE" id="PS00036">
    <property type="entry name" value="BZIP_BASIC"/>
    <property type="match status" value="1"/>
</dbReference>
<dbReference type="STRING" id="400682.A0A1X7U248"/>
<keyword evidence="3" id="KW-0238">DNA-binding</keyword>
<dbReference type="PROSITE" id="PS50217">
    <property type="entry name" value="BZIP"/>
    <property type="match status" value="1"/>
</dbReference>
<reference evidence="9" key="1">
    <citation type="journal article" date="2010" name="Nature">
        <title>The Amphimedon queenslandica genome and the evolution of animal complexity.</title>
        <authorList>
            <person name="Srivastava M."/>
            <person name="Simakov O."/>
            <person name="Chapman J."/>
            <person name="Fahey B."/>
            <person name="Gauthier M.E."/>
            <person name="Mitros T."/>
            <person name="Richards G.S."/>
            <person name="Conaco C."/>
            <person name="Dacre M."/>
            <person name="Hellsten U."/>
            <person name="Larroux C."/>
            <person name="Putnam N.H."/>
            <person name="Stanke M."/>
            <person name="Adamska M."/>
            <person name="Darling A."/>
            <person name="Degnan S.M."/>
            <person name="Oakley T.H."/>
            <person name="Plachetzki D.C."/>
            <person name="Zhai Y."/>
            <person name="Adamski M."/>
            <person name="Calcino A."/>
            <person name="Cummins S.F."/>
            <person name="Goodstein D.M."/>
            <person name="Harris C."/>
            <person name="Jackson D.J."/>
            <person name="Leys S.P."/>
            <person name="Shu S."/>
            <person name="Woodcroft B.J."/>
            <person name="Vervoort M."/>
            <person name="Kosik K.S."/>
            <person name="Manning G."/>
            <person name="Degnan B.M."/>
            <person name="Rokhsar D.S."/>
        </authorList>
    </citation>
    <scope>NUCLEOTIDE SEQUENCE [LARGE SCALE GENOMIC DNA]</scope>
</reference>
<dbReference type="InterPro" id="IPR004827">
    <property type="entry name" value="bZIP"/>
</dbReference>
<dbReference type="eggNOG" id="KOG0837">
    <property type="taxonomic scope" value="Eukaryota"/>
</dbReference>
<gene>
    <name evidence="8" type="primary">100640297</name>
</gene>
<dbReference type="OMA" id="LNGCQRQ"/>
<dbReference type="GO" id="GO:0000978">
    <property type="term" value="F:RNA polymerase II cis-regulatory region sequence-specific DNA binding"/>
    <property type="evidence" value="ECO:0007669"/>
    <property type="project" value="TreeGrafter"/>
</dbReference>
<dbReference type="EnsemblMetazoa" id="XM_003389144.3">
    <property type="protein sequence ID" value="XP_003389192.2"/>
    <property type="gene ID" value="LOC100640297"/>
</dbReference>
<evidence type="ECO:0000313" key="9">
    <source>
        <dbReference type="Proteomes" id="UP000007879"/>
    </source>
</evidence>
<feature type="domain" description="BZIP" evidence="7">
    <location>
        <begin position="259"/>
        <end position="322"/>
    </location>
</feature>
<feature type="region of interest" description="Disordered" evidence="6">
    <location>
        <begin position="76"/>
        <end position="101"/>
    </location>
</feature>
<dbReference type="PANTHER" id="PTHR11462:SF35">
    <property type="entry name" value="TRANSCRIPTION FACTOR JRA"/>
    <property type="match status" value="1"/>
</dbReference>
<dbReference type="CDD" id="cd14696">
    <property type="entry name" value="bZIP_Jun"/>
    <property type="match status" value="1"/>
</dbReference>